<evidence type="ECO:0000259" key="2">
    <source>
        <dbReference type="Pfam" id="PF01467"/>
    </source>
</evidence>
<dbReference type="Gene3D" id="3.40.50.620">
    <property type="entry name" value="HUPs"/>
    <property type="match status" value="1"/>
</dbReference>
<organism evidence="3">
    <name type="scientific">marine metagenome</name>
    <dbReference type="NCBI Taxonomy" id="408172"/>
    <lineage>
        <taxon>unclassified sequences</taxon>
        <taxon>metagenomes</taxon>
        <taxon>ecological metagenomes</taxon>
    </lineage>
</organism>
<feature type="domain" description="Cytidyltransferase-like" evidence="2">
    <location>
        <begin position="95"/>
        <end position="195"/>
    </location>
</feature>
<dbReference type="SUPFAM" id="SSF52374">
    <property type="entry name" value="Nucleotidylyl transferase"/>
    <property type="match status" value="1"/>
</dbReference>
<evidence type="ECO:0000313" key="3">
    <source>
        <dbReference type="EMBL" id="SVE64598.1"/>
    </source>
</evidence>
<gene>
    <name evidence="3" type="ORF">METZ01_LOCUS517452</name>
</gene>
<dbReference type="GO" id="GO:0003824">
    <property type="term" value="F:catalytic activity"/>
    <property type="evidence" value="ECO:0007669"/>
    <property type="project" value="InterPro"/>
</dbReference>
<dbReference type="InterPro" id="IPR014729">
    <property type="entry name" value="Rossmann-like_a/b/a_fold"/>
</dbReference>
<evidence type="ECO:0000256" key="1">
    <source>
        <dbReference type="SAM" id="MobiDB-lite"/>
    </source>
</evidence>
<reference evidence="3" key="1">
    <citation type="submission" date="2018-05" db="EMBL/GenBank/DDBJ databases">
        <authorList>
            <person name="Lanie J.A."/>
            <person name="Ng W.-L."/>
            <person name="Kazmierczak K.M."/>
            <person name="Andrzejewski T.M."/>
            <person name="Davidsen T.M."/>
            <person name="Wayne K.J."/>
            <person name="Tettelin H."/>
            <person name="Glass J.I."/>
            <person name="Rusch D."/>
            <person name="Podicherti R."/>
            <person name="Tsui H.-C.T."/>
            <person name="Winkler M.E."/>
        </authorList>
    </citation>
    <scope>NUCLEOTIDE SEQUENCE</scope>
</reference>
<dbReference type="InterPro" id="IPR004821">
    <property type="entry name" value="Cyt_trans-like"/>
</dbReference>
<feature type="non-terminal residue" evidence="3">
    <location>
        <position position="1"/>
    </location>
</feature>
<proteinExistence type="predicted"/>
<name>A0A383F862_9ZZZZ</name>
<dbReference type="AlphaFoldDB" id="A0A383F862"/>
<dbReference type="EMBL" id="UINC01231870">
    <property type="protein sequence ID" value="SVE64598.1"/>
    <property type="molecule type" value="Genomic_DNA"/>
</dbReference>
<feature type="non-terminal residue" evidence="3">
    <location>
        <position position="202"/>
    </location>
</feature>
<feature type="compositionally biased region" description="Basic and acidic residues" evidence="1">
    <location>
        <begin position="57"/>
        <end position="66"/>
    </location>
</feature>
<sequence length="202" mass="22861">MKNFGSFFKEAVETSASRQAKLLNLVGNGHGDWYDKQGNLVAKTIKGRLHFFGGNEKSPEEEKPEKPAAPQPARVFQRPKLDREEDKKTSGIVIVFGRFNPPTIGHKRLIDASAREAKRAGYDLKIFPSRTQDKKKNPLDPGMKINYMKQMFPDYEENIQNDAEANTIFDVLTNSYGEGYKNATIMVGQDRLAEFQGLAQKY</sequence>
<dbReference type="Pfam" id="PF01467">
    <property type="entry name" value="CTP_transf_like"/>
    <property type="match status" value="1"/>
</dbReference>
<protein>
    <recommendedName>
        <fullName evidence="2">Cytidyltransferase-like domain-containing protein</fullName>
    </recommendedName>
</protein>
<feature type="region of interest" description="Disordered" evidence="1">
    <location>
        <begin position="51"/>
        <end position="84"/>
    </location>
</feature>
<accession>A0A383F862</accession>